<evidence type="ECO:0000256" key="5">
    <source>
        <dbReference type="ARBA" id="ARBA00022519"/>
    </source>
</evidence>
<comment type="subcellular location">
    <subcellularLocation>
        <location evidence="1 9">Cell inner membrane</location>
        <topology evidence="1 9">Single-pass membrane protein</topology>
    </subcellularLocation>
</comment>
<feature type="region of interest" description="Disordered" evidence="10">
    <location>
        <begin position="1"/>
        <end position="20"/>
    </location>
</feature>
<evidence type="ECO:0000256" key="8">
    <source>
        <dbReference type="ARBA" id="ARBA00023136"/>
    </source>
</evidence>
<feature type="domain" description="AprE-like long alpha-helical hairpin" evidence="11">
    <location>
        <begin position="101"/>
        <end position="293"/>
    </location>
</feature>
<evidence type="ECO:0000256" key="10">
    <source>
        <dbReference type="SAM" id="MobiDB-lite"/>
    </source>
</evidence>
<reference evidence="14" key="1">
    <citation type="journal article" date="2019" name="Int. J. Syst. Evol. Microbiol.">
        <title>The Global Catalogue of Microorganisms (GCM) 10K type strain sequencing project: providing services to taxonomists for standard genome sequencing and annotation.</title>
        <authorList>
            <consortium name="The Broad Institute Genomics Platform"/>
            <consortium name="The Broad Institute Genome Sequencing Center for Infectious Disease"/>
            <person name="Wu L."/>
            <person name="Ma J."/>
        </authorList>
    </citation>
    <scope>NUCLEOTIDE SEQUENCE [LARGE SCALE GENOMIC DNA]</scope>
    <source>
        <strain evidence="14">Q85</strain>
    </source>
</reference>
<feature type="domain" description="AprE-like beta-barrel" evidence="12">
    <location>
        <begin position="335"/>
        <end position="427"/>
    </location>
</feature>
<dbReference type="Pfam" id="PF26002">
    <property type="entry name" value="Beta-barrel_AprE"/>
    <property type="match status" value="1"/>
</dbReference>
<keyword evidence="14" id="KW-1185">Reference proteome</keyword>
<sequence length="452" mass="48896">MTTGILPHPHAPDPPFRQVADPSRDIRTGALIAAGFFGIFVGWAAVARLDAAAYAPGTVVVSGQRQAVQHRDGGVVGGIFVREGGRVRRGQLLLRLAAADVQAQERALASQAIRLLAQRARLEAEQFGRSRITPPAEFGTLPAEDRPNAALALSLQQTELDARLAVLAAQRGALRQRVVQSGEQGRGYGEQAVAAREQLRLIDAQIAALKPVAERGFVSQTRMRELERTRAELRGQRGQYVASVAQTRGAARENEIQVLEAERSFRERTASELREVETALGETLPKLTAARDQLARTEIRAPATGSVVGLSVFTPGGVVAAGQKLMDIVPERAALVIQVRIAPDDADDLSVGQEALVKFSGLHDRTMPNLHGALTRLSADSFTDEKSGQSFFTGEVTVGRDQLRLVQAVRGRGFSLRAGMPAQILIPLRRRTALDYALEPLVGSFWSSFREH</sequence>
<evidence type="ECO:0000259" key="12">
    <source>
        <dbReference type="Pfam" id="PF26002"/>
    </source>
</evidence>
<dbReference type="EMBL" id="JBHUFC010000020">
    <property type="protein sequence ID" value="MFD1789434.1"/>
    <property type="molecule type" value="Genomic_DNA"/>
</dbReference>
<dbReference type="InterPro" id="IPR058781">
    <property type="entry name" value="HH_AprE-like"/>
</dbReference>
<organism evidence="13 14">
    <name type="scientific">Sphingomonas floccifaciens</name>
    <dbReference type="NCBI Taxonomy" id="1844115"/>
    <lineage>
        <taxon>Bacteria</taxon>
        <taxon>Pseudomonadati</taxon>
        <taxon>Pseudomonadota</taxon>
        <taxon>Alphaproteobacteria</taxon>
        <taxon>Sphingomonadales</taxon>
        <taxon>Sphingomonadaceae</taxon>
        <taxon>Sphingomonas</taxon>
    </lineage>
</organism>
<evidence type="ECO:0000256" key="6">
    <source>
        <dbReference type="ARBA" id="ARBA00022692"/>
    </source>
</evidence>
<dbReference type="NCBIfam" id="TIGR01843">
    <property type="entry name" value="type_I_hlyD"/>
    <property type="match status" value="1"/>
</dbReference>
<feature type="transmembrane region" description="Helical" evidence="9">
    <location>
        <begin position="26"/>
        <end position="46"/>
    </location>
</feature>
<dbReference type="InterPro" id="IPR050739">
    <property type="entry name" value="MFP"/>
</dbReference>
<keyword evidence="3 9" id="KW-0813">Transport</keyword>
<evidence type="ECO:0000256" key="1">
    <source>
        <dbReference type="ARBA" id="ARBA00004377"/>
    </source>
</evidence>
<protein>
    <recommendedName>
        <fullName evidence="9">Membrane fusion protein (MFP) family protein</fullName>
    </recommendedName>
</protein>
<keyword evidence="4 9" id="KW-1003">Cell membrane</keyword>
<evidence type="ECO:0000256" key="3">
    <source>
        <dbReference type="ARBA" id="ARBA00022448"/>
    </source>
</evidence>
<dbReference type="Gene3D" id="2.40.50.100">
    <property type="match status" value="1"/>
</dbReference>
<comment type="caution">
    <text evidence="13">The sequence shown here is derived from an EMBL/GenBank/DDBJ whole genome shotgun (WGS) entry which is preliminary data.</text>
</comment>
<comment type="similarity">
    <text evidence="2 9">Belongs to the membrane fusion protein (MFP) (TC 8.A.1) family.</text>
</comment>
<dbReference type="PANTHER" id="PTHR30386">
    <property type="entry name" value="MEMBRANE FUSION SUBUNIT OF EMRAB-TOLC MULTIDRUG EFFLUX PUMP"/>
    <property type="match status" value="1"/>
</dbReference>
<evidence type="ECO:0000256" key="7">
    <source>
        <dbReference type="ARBA" id="ARBA00022989"/>
    </source>
</evidence>
<dbReference type="InterPro" id="IPR010129">
    <property type="entry name" value="T1SS_HlyD"/>
</dbReference>
<dbReference type="PANTHER" id="PTHR30386:SF17">
    <property type="entry name" value="ALKALINE PROTEASE SECRETION PROTEIN APRE"/>
    <property type="match status" value="1"/>
</dbReference>
<name>A0ABW4NIQ8_9SPHN</name>
<evidence type="ECO:0000256" key="4">
    <source>
        <dbReference type="ARBA" id="ARBA00022475"/>
    </source>
</evidence>
<evidence type="ECO:0000256" key="9">
    <source>
        <dbReference type="RuleBase" id="RU365093"/>
    </source>
</evidence>
<evidence type="ECO:0000313" key="13">
    <source>
        <dbReference type="EMBL" id="MFD1789434.1"/>
    </source>
</evidence>
<dbReference type="RefSeq" id="WP_380941568.1">
    <property type="nucleotide sequence ID" value="NZ_JBHUFC010000020.1"/>
</dbReference>
<dbReference type="Proteomes" id="UP001597283">
    <property type="component" value="Unassembled WGS sequence"/>
</dbReference>
<evidence type="ECO:0000256" key="2">
    <source>
        <dbReference type="ARBA" id="ARBA00009477"/>
    </source>
</evidence>
<proteinExistence type="inferred from homology"/>
<keyword evidence="8 9" id="KW-0472">Membrane</keyword>
<evidence type="ECO:0000313" key="14">
    <source>
        <dbReference type="Proteomes" id="UP001597283"/>
    </source>
</evidence>
<keyword evidence="5 9" id="KW-0997">Cell inner membrane</keyword>
<gene>
    <name evidence="13" type="ORF">ACFSC3_17910</name>
</gene>
<keyword evidence="7 9" id="KW-1133">Transmembrane helix</keyword>
<dbReference type="Pfam" id="PF25994">
    <property type="entry name" value="HH_AprE"/>
    <property type="match status" value="1"/>
</dbReference>
<accession>A0ABW4NIQ8</accession>
<dbReference type="PRINTS" id="PR01490">
    <property type="entry name" value="RTXTOXIND"/>
</dbReference>
<dbReference type="InterPro" id="IPR058982">
    <property type="entry name" value="Beta-barrel_AprE"/>
</dbReference>
<evidence type="ECO:0000259" key="11">
    <source>
        <dbReference type="Pfam" id="PF25994"/>
    </source>
</evidence>
<keyword evidence="6 9" id="KW-0812">Transmembrane</keyword>